<organism evidence="3 4">
    <name type="scientific">Serratia fonticola</name>
    <dbReference type="NCBI Taxonomy" id="47917"/>
    <lineage>
        <taxon>Bacteria</taxon>
        <taxon>Pseudomonadati</taxon>
        <taxon>Pseudomonadota</taxon>
        <taxon>Gammaproteobacteria</taxon>
        <taxon>Enterobacterales</taxon>
        <taxon>Yersiniaceae</taxon>
        <taxon>Serratia</taxon>
    </lineage>
</organism>
<dbReference type="Pfam" id="PF04754">
    <property type="entry name" value="Transposase_31"/>
    <property type="match status" value="1"/>
</dbReference>
<accession>A0AAW3WLV0</accession>
<dbReference type="PANTHER" id="PTHR34611">
    <property type="match status" value="1"/>
</dbReference>
<dbReference type="InterPro" id="IPR006842">
    <property type="entry name" value="Transposase_31"/>
</dbReference>
<dbReference type="GO" id="GO:0006310">
    <property type="term" value="P:DNA recombination"/>
    <property type="evidence" value="ECO:0007669"/>
    <property type="project" value="TreeGrafter"/>
</dbReference>
<gene>
    <name evidence="3" type="ORF">H8J20_05880</name>
</gene>
<comment type="similarity">
    <text evidence="1">Belongs to the Rpn/YhgA-like nuclease family.</text>
</comment>
<dbReference type="RefSeq" id="WP_121606063.1">
    <property type="nucleotide sequence ID" value="NZ_CAMISF010000001.1"/>
</dbReference>
<dbReference type="AlphaFoldDB" id="A0AAW3WLV0"/>
<evidence type="ECO:0000259" key="2">
    <source>
        <dbReference type="Pfam" id="PF04754"/>
    </source>
</evidence>
<dbReference type="InterPro" id="IPR010106">
    <property type="entry name" value="RpnA"/>
</dbReference>
<evidence type="ECO:0000256" key="1">
    <source>
        <dbReference type="ARBA" id="ARBA00009787"/>
    </source>
</evidence>
<comment type="caution">
    <text evidence="3">The sequence shown here is derived from an EMBL/GenBank/DDBJ whole genome shotgun (WGS) entry which is preliminary data.</text>
</comment>
<dbReference type="GO" id="GO:1990238">
    <property type="term" value="F:double-stranded DNA endonuclease activity"/>
    <property type="evidence" value="ECO:0007669"/>
    <property type="project" value="TreeGrafter"/>
</dbReference>
<name>A0AAW3WLV0_SERFO</name>
<dbReference type="InterPro" id="IPR051699">
    <property type="entry name" value="Rpn/YhgA-like_nuclease"/>
</dbReference>
<dbReference type="PANTHER" id="PTHR34611:SF4">
    <property type="entry name" value="RECOMBINATION-PROMOTING NUCLEASE PSLT051"/>
    <property type="match status" value="1"/>
</dbReference>
<dbReference type="NCBIfam" id="TIGR01784">
    <property type="entry name" value="T_den_put_tspse"/>
    <property type="match status" value="1"/>
</dbReference>
<protein>
    <submittedName>
        <fullName evidence="3">Rpn family recombination-promoting nuclease/putative transposase</fullName>
    </submittedName>
</protein>
<dbReference type="Proteomes" id="UP000659084">
    <property type="component" value="Unassembled WGS sequence"/>
</dbReference>
<evidence type="ECO:0000313" key="3">
    <source>
        <dbReference type="EMBL" id="MBC3211660.1"/>
    </source>
</evidence>
<sequence length="316" mass="35650">MKKNSKLNLHDAVFKQFLMHPGTAQDFLEIHLPAELRKICDLSTLKLESGSFVEDDLRQYFSDVLYSLKTTAGYGYIHVLIEHQSTPDQHMAFRLLRYAIAAMQRHLVAGHKKLPLVIPILFYAGKRSPYPYSTNWLQEFDAPELAKKLYGADFPVVDVTVIPDDEIMNHRSMAALTLLQKHIHQRDITELTDRLATILLAGYLSSQQVISLVHYLVQAGETADAEAFVRELAQRVPEHGDELMTIAQQLEQKGRIAGREEGRIAGLEEGREEGREEGVLLGKLDVARSLLKMGMAREAVLEATGLTEDELAQIRH</sequence>
<dbReference type="EMBL" id="JACNYO010000004">
    <property type="protein sequence ID" value="MBC3211660.1"/>
    <property type="molecule type" value="Genomic_DNA"/>
</dbReference>
<reference evidence="3" key="1">
    <citation type="submission" date="2020-08" db="EMBL/GenBank/DDBJ databases">
        <title>Food and environmental bacterial isolates.</title>
        <authorList>
            <person name="Richter L."/>
            <person name="Du Plessis E.M."/>
            <person name="Duvenage S."/>
            <person name="Allam M."/>
            <person name="Korsten L."/>
        </authorList>
    </citation>
    <scope>NUCLEOTIDE SEQUENCE</scope>
    <source>
        <strain evidence="3">UPMP2127</strain>
    </source>
</reference>
<feature type="domain" description="Transposase (putative) YhgA-like" evidence="2">
    <location>
        <begin position="9"/>
        <end position="208"/>
    </location>
</feature>
<proteinExistence type="inferred from homology"/>
<evidence type="ECO:0000313" key="4">
    <source>
        <dbReference type="Proteomes" id="UP000659084"/>
    </source>
</evidence>